<dbReference type="AlphaFoldDB" id="A0A835U9X9"/>
<name>A0A835U9X9_VANPL</name>
<dbReference type="Proteomes" id="UP000639772">
    <property type="component" value="Unassembled WGS sequence"/>
</dbReference>
<protein>
    <submittedName>
        <fullName evidence="1">Uncharacterized protein</fullName>
    </submittedName>
</protein>
<evidence type="ECO:0000313" key="2">
    <source>
        <dbReference type="Proteomes" id="UP000639772"/>
    </source>
</evidence>
<dbReference type="EMBL" id="JADCNM010000014">
    <property type="protein sequence ID" value="KAG0453638.1"/>
    <property type="molecule type" value="Genomic_DNA"/>
</dbReference>
<proteinExistence type="predicted"/>
<sequence length="117" mass="13615">MERYEHLSIRLLHLVEVAFVSEERYQLALKLISELEKSLLDDPENRERQPRLLSFDTQTSQCANDLFASQFGPLKEVGLPKKVKEFQYADISPDKQEQRKIQLINKMEGCRLGNVHG</sequence>
<accession>A0A835U9X9</accession>
<evidence type="ECO:0000313" key="1">
    <source>
        <dbReference type="EMBL" id="KAG0453638.1"/>
    </source>
</evidence>
<comment type="caution">
    <text evidence="1">The sequence shown here is derived from an EMBL/GenBank/DDBJ whole genome shotgun (WGS) entry which is preliminary data.</text>
</comment>
<gene>
    <name evidence="1" type="ORF">HPP92_024942</name>
</gene>
<organism evidence="1 2">
    <name type="scientific">Vanilla planifolia</name>
    <name type="common">Vanilla</name>
    <dbReference type="NCBI Taxonomy" id="51239"/>
    <lineage>
        <taxon>Eukaryota</taxon>
        <taxon>Viridiplantae</taxon>
        <taxon>Streptophyta</taxon>
        <taxon>Embryophyta</taxon>
        <taxon>Tracheophyta</taxon>
        <taxon>Spermatophyta</taxon>
        <taxon>Magnoliopsida</taxon>
        <taxon>Liliopsida</taxon>
        <taxon>Asparagales</taxon>
        <taxon>Orchidaceae</taxon>
        <taxon>Vanilloideae</taxon>
        <taxon>Vanilleae</taxon>
        <taxon>Vanilla</taxon>
    </lineage>
</organism>
<reference evidence="1 2" key="1">
    <citation type="journal article" date="2020" name="Nat. Food">
        <title>A phased Vanilla planifolia genome enables genetic improvement of flavour and production.</title>
        <authorList>
            <person name="Hasing T."/>
            <person name="Tang H."/>
            <person name="Brym M."/>
            <person name="Khazi F."/>
            <person name="Huang T."/>
            <person name="Chambers A.H."/>
        </authorList>
    </citation>
    <scope>NUCLEOTIDE SEQUENCE [LARGE SCALE GENOMIC DNA]</scope>
    <source>
        <tissue evidence="1">Leaf</tissue>
    </source>
</reference>